<sequence length="338" mass="36796">MYSAEKSKSPYVSYRNRQRGFTLVEFMVAMALGLVIMLAVSEIFVNNSQARSEIERVSRQVENGRFALQLLSDEIANAGFFGESGVPSLPAAAPAVCLRAESDVLGSIALPIVGGDNIAATAAPVCLPSYKGRNDYIAIRRSSTCAVGTPGCDDFRSNHFHMQVAACRDATGSITSHAVGDIVLARASTDMTALSRTCASIKAPIYRYLSRVYYVRNDDVLVRSELQDPAVSPRYQKTPMVEGIERLHFEYGLDNTGDGVADEYVGSVAATDPEWESWSDVVVVRISLLARALEVTPGYVDENTYTFPGGVTYTPNDGFKRQLYSAVVRVNSVSGRRE</sequence>
<keyword evidence="1" id="KW-0812">Transmembrane</keyword>
<evidence type="ECO:0000313" key="3">
    <source>
        <dbReference type="Proteomes" id="UP000242930"/>
    </source>
</evidence>
<dbReference type="PROSITE" id="PS00409">
    <property type="entry name" value="PROKAR_NTER_METHYL"/>
    <property type="match status" value="1"/>
</dbReference>
<dbReference type="OrthoDB" id="5296662at2"/>
<dbReference type="Pfam" id="PF07963">
    <property type="entry name" value="N_methyl"/>
    <property type="match status" value="1"/>
</dbReference>
<dbReference type="InterPro" id="IPR032092">
    <property type="entry name" value="PilW"/>
</dbReference>
<dbReference type="Proteomes" id="UP000242930">
    <property type="component" value="Unassembled WGS sequence"/>
</dbReference>
<dbReference type="EMBL" id="FNZE01000007">
    <property type="protein sequence ID" value="SEJ33788.1"/>
    <property type="molecule type" value="Genomic_DNA"/>
</dbReference>
<gene>
    <name evidence="2" type="ORF">SAMN05216201_10796</name>
</gene>
<organism evidence="2 3">
    <name type="scientific">Pseudomonas linyingensis</name>
    <dbReference type="NCBI Taxonomy" id="915471"/>
    <lineage>
        <taxon>Bacteria</taxon>
        <taxon>Pseudomonadati</taxon>
        <taxon>Pseudomonadota</taxon>
        <taxon>Gammaproteobacteria</taxon>
        <taxon>Pseudomonadales</taxon>
        <taxon>Pseudomonadaceae</taxon>
        <taxon>Pseudomonas</taxon>
    </lineage>
</organism>
<keyword evidence="3" id="KW-1185">Reference proteome</keyword>
<dbReference type="Pfam" id="PF16074">
    <property type="entry name" value="PilW"/>
    <property type="match status" value="1"/>
</dbReference>
<proteinExistence type="predicted"/>
<keyword evidence="1" id="KW-1133">Transmembrane helix</keyword>
<reference evidence="3" key="1">
    <citation type="submission" date="2016-10" db="EMBL/GenBank/DDBJ databases">
        <authorList>
            <person name="Varghese N."/>
            <person name="Submissions S."/>
        </authorList>
    </citation>
    <scope>NUCLEOTIDE SEQUENCE [LARGE SCALE GENOMIC DNA]</scope>
    <source>
        <strain evidence="3">LMG 25967</strain>
    </source>
</reference>
<dbReference type="GO" id="GO:0043683">
    <property type="term" value="P:type IV pilus assembly"/>
    <property type="evidence" value="ECO:0007669"/>
    <property type="project" value="InterPro"/>
</dbReference>
<name>A0A1H6XXK1_9PSED</name>
<keyword evidence="1" id="KW-0472">Membrane</keyword>
<dbReference type="AlphaFoldDB" id="A0A1H6XXK1"/>
<evidence type="ECO:0000256" key="1">
    <source>
        <dbReference type="SAM" id="Phobius"/>
    </source>
</evidence>
<evidence type="ECO:0000313" key="2">
    <source>
        <dbReference type="EMBL" id="SEJ33788.1"/>
    </source>
</evidence>
<dbReference type="InterPro" id="IPR012902">
    <property type="entry name" value="N_methyl_site"/>
</dbReference>
<accession>A0A1H6XXK1</accession>
<dbReference type="STRING" id="915471.SAMN05216201_10796"/>
<feature type="transmembrane region" description="Helical" evidence="1">
    <location>
        <begin position="21"/>
        <end position="40"/>
    </location>
</feature>
<dbReference type="NCBIfam" id="TIGR02532">
    <property type="entry name" value="IV_pilin_GFxxxE"/>
    <property type="match status" value="1"/>
</dbReference>
<dbReference type="RefSeq" id="WP_090310589.1">
    <property type="nucleotide sequence ID" value="NZ_FNZE01000007.1"/>
</dbReference>
<protein>
    <submittedName>
        <fullName evidence="2">Type IV pilus assembly protein PilW</fullName>
    </submittedName>
</protein>